<protein>
    <submittedName>
        <fullName evidence="1">Uncharacterized protein</fullName>
    </submittedName>
</protein>
<evidence type="ECO:0000313" key="2">
    <source>
        <dbReference type="Proteomes" id="UP000253141"/>
    </source>
</evidence>
<name>A0A369I974_9BACT</name>
<comment type="caution">
    <text evidence="1">The sequence shown here is derived from an EMBL/GenBank/DDBJ whole genome shotgun (WGS) entry which is preliminary data.</text>
</comment>
<dbReference type="RefSeq" id="WP_114460952.1">
    <property type="nucleotide sequence ID" value="NZ_QPIW01000006.1"/>
</dbReference>
<gene>
    <name evidence="1" type="ORF">DVG78_10070</name>
</gene>
<organism evidence="1 2">
    <name type="scientific">Runella aurantiaca</name>
    <dbReference type="NCBI Taxonomy" id="2282308"/>
    <lineage>
        <taxon>Bacteria</taxon>
        <taxon>Pseudomonadati</taxon>
        <taxon>Bacteroidota</taxon>
        <taxon>Cytophagia</taxon>
        <taxon>Cytophagales</taxon>
        <taxon>Spirosomataceae</taxon>
        <taxon>Runella</taxon>
    </lineage>
</organism>
<evidence type="ECO:0000313" key="1">
    <source>
        <dbReference type="EMBL" id="RDB06168.1"/>
    </source>
</evidence>
<dbReference type="Pfam" id="PF19371">
    <property type="entry name" value="DUF5946"/>
    <property type="match status" value="1"/>
</dbReference>
<dbReference type="InterPro" id="IPR045990">
    <property type="entry name" value="DUF5946"/>
</dbReference>
<dbReference type="Proteomes" id="UP000253141">
    <property type="component" value="Unassembled WGS sequence"/>
</dbReference>
<sequence length="176" mass="20392">MQDLFDYAQKSGIELKNVGRCQFCHSNVSKGVFECEGNLNHLTQILDFNNPIYYETRFLSVDAMALQHCELHGPWNNHIHLTRLYLIFEKNIKWDYAKTPLLSNIINAYKKDKTEFLTPPRFGERGQLTTLDLLNASTPEECINIVKSWATEVYHSFSEHQTLISSLANSFLNRYG</sequence>
<accession>A0A369I974</accession>
<dbReference type="EMBL" id="QPIW01000006">
    <property type="protein sequence ID" value="RDB06168.1"/>
    <property type="molecule type" value="Genomic_DNA"/>
</dbReference>
<dbReference type="AlphaFoldDB" id="A0A369I974"/>
<proteinExistence type="predicted"/>
<keyword evidence="2" id="KW-1185">Reference proteome</keyword>
<reference evidence="1 2" key="1">
    <citation type="submission" date="2018-07" db="EMBL/GenBank/DDBJ databases">
        <title>Genome analysis of Runella aurantiaca.</title>
        <authorList>
            <person name="Yang X."/>
        </authorList>
    </citation>
    <scope>NUCLEOTIDE SEQUENCE [LARGE SCALE GENOMIC DNA]</scope>
    <source>
        <strain evidence="1 2">YX9</strain>
    </source>
</reference>
<dbReference type="OrthoDB" id="793546at2"/>